<feature type="transmembrane region" description="Helical" evidence="7">
    <location>
        <begin position="184"/>
        <end position="201"/>
    </location>
</feature>
<dbReference type="InterPro" id="IPR044772">
    <property type="entry name" value="NO3_transporter"/>
</dbReference>
<dbReference type="InterPro" id="IPR020846">
    <property type="entry name" value="MFS_dom"/>
</dbReference>
<comment type="subcellular location">
    <subcellularLocation>
        <location evidence="1">Membrane</location>
        <topology evidence="1">Multi-pass membrane protein</topology>
    </subcellularLocation>
</comment>
<accession>A0A561C3B6</accession>
<keyword evidence="5" id="KW-0534">Nitrate assimilation</keyword>
<reference evidence="9 10" key="1">
    <citation type="submission" date="2019-06" db="EMBL/GenBank/DDBJ databases">
        <title>Sorghum-associated microbial communities from plants grown in Nebraska, USA.</title>
        <authorList>
            <person name="Schachtman D."/>
        </authorList>
    </citation>
    <scope>NUCLEOTIDE SEQUENCE [LARGE SCALE GENOMIC DNA]</scope>
    <source>
        <strain evidence="9 10">T529</strain>
    </source>
</reference>
<comment type="similarity">
    <text evidence="2">Belongs to the major facilitator superfamily. Nitrate/nitrite porter (TC 2.A.1.8) family.</text>
</comment>
<evidence type="ECO:0000256" key="2">
    <source>
        <dbReference type="ARBA" id="ARBA00008432"/>
    </source>
</evidence>
<feature type="transmembrane region" description="Helical" evidence="7">
    <location>
        <begin position="152"/>
        <end position="178"/>
    </location>
</feature>
<keyword evidence="3 7" id="KW-0812">Transmembrane</keyword>
<feature type="transmembrane region" description="Helical" evidence="7">
    <location>
        <begin position="28"/>
        <end position="52"/>
    </location>
</feature>
<feature type="transmembrane region" description="Helical" evidence="7">
    <location>
        <begin position="259"/>
        <end position="280"/>
    </location>
</feature>
<dbReference type="Pfam" id="PF07690">
    <property type="entry name" value="MFS_1"/>
    <property type="match status" value="1"/>
</dbReference>
<dbReference type="GO" id="GO:0016020">
    <property type="term" value="C:membrane"/>
    <property type="evidence" value="ECO:0007669"/>
    <property type="project" value="UniProtKB-SubCell"/>
</dbReference>
<dbReference type="PROSITE" id="PS50850">
    <property type="entry name" value="MFS"/>
    <property type="match status" value="1"/>
</dbReference>
<feature type="transmembrane region" description="Helical" evidence="7">
    <location>
        <begin position="398"/>
        <end position="416"/>
    </location>
</feature>
<dbReference type="Proteomes" id="UP000319722">
    <property type="component" value="Unassembled WGS sequence"/>
</dbReference>
<dbReference type="GO" id="GO:0042128">
    <property type="term" value="P:nitrate assimilation"/>
    <property type="evidence" value="ECO:0007669"/>
    <property type="project" value="UniProtKB-KW"/>
</dbReference>
<evidence type="ECO:0000256" key="1">
    <source>
        <dbReference type="ARBA" id="ARBA00004141"/>
    </source>
</evidence>
<dbReference type="InterPro" id="IPR011701">
    <property type="entry name" value="MFS"/>
</dbReference>
<evidence type="ECO:0000256" key="6">
    <source>
        <dbReference type="ARBA" id="ARBA00023136"/>
    </source>
</evidence>
<feature type="transmembrane region" description="Helical" evidence="7">
    <location>
        <begin position="89"/>
        <end position="109"/>
    </location>
</feature>
<dbReference type="CDD" id="cd17341">
    <property type="entry name" value="MFS_NRT2_like"/>
    <property type="match status" value="1"/>
</dbReference>
<protein>
    <submittedName>
        <fullName evidence="9">NNP family nitrate/nitrite transporter-like MFS transporter</fullName>
    </submittedName>
</protein>
<evidence type="ECO:0000256" key="3">
    <source>
        <dbReference type="ARBA" id="ARBA00022692"/>
    </source>
</evidence>
<evidence type="ECO:0000256" key="5">
    <source>
        <dbReference type="ARBA" id="ARBA00023063"/>
    </source>
</evidence>
<name>A0A561C3B6_9BURK</name>
<sequence>MQQRATASSQDFSPPSVRQAVPAKAWRVLAVSTLAFTVCFMVWMMFGVIGIPIRKALNLNATEFGLLTAMPVLTGSLVRVPLGIWTDRFGGRIVMTLLMAATVPAIWLMSYATQYWHFIVLGMFVGLAGGSFSVGTPYVARWFPRSRQGFAMGIYGAGNSGAAVNKFVAPAIVVAFGWAVVPQVYAAIMLGTTVLFWMLSASDPAHLVGKSVGFSEQLKALKDPRVLRYCQYYSIVFGGYVAISLWMVQYYVGEYGLDIRIAALLAACFSLPGGVLRAVGGWLSDKYGAHSVTWWVMWVCWICLFLLSYPQTDLTLSTVNGPRTFHIGLNVYSFTALMFVLGIAMAFGKASVFKYISDDYPANIGAISGVVGLAGGLGGFVLPVMFGALMDLTGIRSSAFMLMYGVVWVSLIWMYWTEVRATQVMGGVRARTSNLNLETKS</sequence>
<dbReference type="GO" id="GO:0015112">
    <property type="term" value="F:nitrate transmembrane transporter activity"/>
    <property type="evidence" value="ECO:0007669"/>
    <property type="project" value="InterPro"/>
</dbReference>
<dbReference type="AlphaFoldDB" id="A0A561C3B6"/>
<evidence type="ECO:0000313" key="9">
    <source>
        <dbReference type="EMBL" id="TWD85691.1"/>
    </source>
</evidence>
<feature type="domain" description="Major facilitator superfamily (MFS) profile" evidence="8">
    <location>
        <begin position="28"/>
        <end position="422"/>
    </location>
</feature>
<organism evidence="9 10">
    <name type="scientific">Variovorax beijingensis</name>
    <dbReference type="NCBI Taxonomy" id="2496117"/>
    <lineage>
        <taxon>Bacteria</taxon>
        <taxon>Pseudomonadati</taxon>
        <taxon>Pseudomonadota</taxon>
        <taxon>Betaproteobacteria</taxon>
        <taxon>Burkholderiales</taxon>
        <taxon>Comamonadaceae</taxon>
        <taxon>Variovorax</taxon>
    </lineage>
</organism>
<comment type="caution">
    <text evidence="9">The sequence shown here is derived from an EMBL/GenBank/DDBJ whole genome shotgun (WGS) entry which is preliminary data.</text>
</comment>
<evidence type="ECO:0000256" key="7">
    <source>
        <dbReference type="SAM" id="Phobius"/>
    </source>
</evidence>
<feature type="transmembrane region" description="Helical" evidence="7">
    <location>
        <begin position="329"/>
        <end position="348"/>
    </location>
</feature>
<evidence type="ECO:0000256" key="4">
    <source>
        <dbReference type="ARBA" id="ARBA00022989"/>
    </source>
</evidence>
<dbReference type="InterPro" id="IPR036259">
    <property type="entry name" value="MFS_trans_sf"/>
</dbReference>
<feature type="transmembrane region" description="Helical" evidence="7">
    <location>
        <begin position="232"/>
        <end position="253"/>
    </location>
</feature>
<dbReference type="SUPFAM" id="SSF103473">
    <property type="entry name" value="MFS general substrate transporter"/>
    <property type="match status" value="1"/>
</dbReference>
<gene>
    <name evidence="9" type="ORF">FB547_105203</name>
</gene>
<feature type="transmembrane region" description="Helical" evidence="7">
    <location>
        <begin position="115"/>
        <end position="140"/>
    </location>
</feature>
<keyword evidence="4 7" id="KW-1133">Transmembrane helix</keyword>
<proteinExistence type="inferred from homology"/>
<feature type="transmembrane region" description="Helical" evidence="7">
    <location>
        <begin position="360"/>
        <end position="386"/>
    </location>
</feature>
<evidence type="ECO:0000259" key="8">
    <source>
        <dbReference type="PROSITE" id="PS50850"/>
    </source>
</evidence>
<feature type="transmembrane region" description="Helical" evidence="7">
    <location>
        <begin position="64"/>
        <end position="82"/>
    </location>
</feature>
<dbReference type="Gene3D" id="1.20.1250.20">
    <property type="entry name" value="MFS general substrate transporter like domains"/>
    <property type="match status" value="2"/>
</dbReference>
<feature type="transmembrane region" description="Helical" evidence="7">
    <location>
        <begin position="292"/>
        <end position="309"/>
    </location>
</feature>
<evidence type="ECO:0000313" key="10">
    <source>
        <dbReference type="Proteomes" id="UP000319722"/>
    </source>
</evidence>
<dbReference type="EMBL" id="VIVL01000005">
    <property type="protein sequence ID" value="TWD85691.1"/>
    <property type="molecule type" value="Genomic_DNA"/>
</dbReference>
<keyword evidence="6 7" id="KW-0472">Membrane</keyword>
<dbReference type="PANTHER" id="PTHR23515">
    <property type="entry name" value="HIGH-AFFINITY NITRATE TRANSPORTER 2.3"/>
    <property type="match status" value="1"/>
</dbReference>